<keyword evidence="3" id="KW-1185">Reference proteome</keyword>
<proteinExistence type="predicted"/>
<feature type="compositionally biased region" description="Low complexity" evidence="1">
    <location>
        <begin position="45"/>
        <end position="58"/>
    </location>
</feature>
<organism evidence="2 3">
    <name type="scientific">Diacronema lutheri</name>
    <name type="common">Unicellular marine alga</name>
    <name type="synonym">Monochrysis lutheri</name>
    <dbReference type="NCBI Taxonomy" id="2081491"/>
    <lineage>
        <taxon>Eukaryota</taxon>
        <taxon>Haptista</taxon>
        <taxon>Haptophyta</taxon>
        <taxon>Pavlovophyceae</taxon>
        <taxon>Pavlovales</taxon>
        <taxon>Pavlovaceae</taxon>
        <taxon>Diacronema</taxon>
    </lineage>
</organism>
<dbReference type="Proteomes" id="UP000751190">
    <property type="component" value="Unassembled WGS sequence"/>
</dbReference>
<feature type="region of interest" description="Disordered" evidence="1">
    <location>
        <begin position="45"/>
        <end position="65"/>
    </location>
</feature>
<evidence type="ECO:0000256" key="1">
    <source>
        <dbReference type="SAM" id="MobiDB-lite"/>
    </source>
</evidence>
<comment type="caution">
    <text evidence="2">The sequence shown here is derived from an EMBL/GenBank/DDBJ whole genome shotgun (WGS) entry which is preliminary data.</text>
</comment>
<name>A0A8J5XCP1_DIALT</name>
<gene>
    <name evidence="2" type="ORF">KFE25_001997</name>
</gene>
<dbReference type="EMBL" id="JAGTXO010000008">
    <property type="protein sequence ID" value="KAG8466241.1"/>
    <property type="molecule type" value="Genomic_DNA"/>
</dbReference>
<protein>
    <submittedName>
        <fullName evidence="2">Uncharacterized protein</fullName>
    </submittedName>
</protein>
<sequence>MLVLLAAASGALAASFSGNELRTYVQPRVVRSLLPAHCTARRACTASSMSDGSSTSGADVGGSGELSAAEREQIGNLVADDEYLGLTLELTELVRIAIREELKAKLRDFVGKDDYKLGDISKELDGRIKAEVARMRDKEEYELGDLSVALDTFAKEEVTRMTGKEGYEFGDLSVEIDARVKRAVGEFTGKVTYTPGDLQAEIRRRVAKQVLEYTGKDGYEFGDITREINRRRAVWVESYLGREGYEFGDLTKKALADFTGKKEGEYRFGDISKAIGSKLFGPRKRKRDD</sequence>
<accession>A0A8J5XCP1</accession>
<reference evidence="2" key="1">
    <citation type="submission" date="2021-05" db="EMBL/GenBank/DDBJ databases">
        <title>The genome of the haptophyte Pavlova lutheri (Diacronema luteri, Pavlovales) - a model for lipid biosynthesis in eukaryotic algae.</title>
        <authorList>
            <person name="Hulatt C.J."/>
            <person name="Posewitz M.C."/>
        </authorList>
    </citation>
    <scope>NUCLEOTIDE SEQUENCE</scope>
    <source>
        <strain evidence="2">NIVA-4/92</strain>
    </source>
</reference>
<dbReference type="OMA" id="ANEEWEG"/>
<evidence type="ECO:0000313" key="3">
    <source>
        <dbReference type="Proteomes" id="UP000751190"/>
    </source>
</evidence>
<dbReference type="AlphaFoldDB" id="A0A8J5XCP1"/>
<evidence type="ECO:0000313" key="2">
    <source>
        <dbReference type="EMBL" id="KAG8466241.1"/>
    </source>
</evidence>
<dbReference type="OrthoDB" id="430915at2759"/>